<dbReference type="RefSeq" id="WP_005685793.1">
    <property type="nucleotide sequence ID" value="NZ_BSWG01000001.1"/>
</dbReference>
<reference evidence="2 4" key="1">
    <citation type="submission" date="2017-01" db="EMBL/GenBank/DDBJ databases">
        <title>In silico prediction, in vitro antibacterial spectrum and physicochemical properties of a putative bacteriocin produced by Lactobacillus rhamnosus strain L156.4.</title>
        <authorList>
            <person name="Silveira A.M."/>
            <person name="Monteiro A.S."/>
            <person name="Santos V.L."/>
            <person name="Nicoli J.R."/>
            <person name="Azevedo V."/>
            <person name="Soares S.C."/>
            <person name="Castro-Oliveira L."/>
            <person name="Dias-Souza M.V."/>
            <person name="Nardi R.M."/>
        </authorList>
    </citation>
    <scope>NUCLEOTIDE SEQUENCE [LARGE SCALE GENOMIC DNA]</scope>
    <source>
        <strain evidence="2 4">L156.4</strain>
    </source>
</reference>
<sequence length="77" mass="8246">MKTLIFNFKSEAGKSTSIRISKYEGAITAEQAQAFADAVAQAQAFKKEGIGLYATPVGAKVTETQSTEIFTTEKKPA</sequence>
<organism evidence="1 6">
    <name type="scientific">Lacticaseibacillus rhamnosus</name>
    <name type="common">Lactobacillus rhamnosus</name>
    <dbReference type="NCBI Taxonomy" id="47715"/>
    <lineage>
        <taxon>Bacteria</taxon>
        <taxon>Bacillati</taxon>
        <taxon>Bacillota</taxon>
        <taxon>Bacilli</taxon>
        <taxon>Lactobacillales</taxon>
        <taxon>Lactobacillaceae</taxon>
        <taxon>Lacticaseibacillus</taxon>
    </lineage>
</organism>
<dbReference type="EMBL" id="PKJX01000001">
    <property type="protein sequence ID" value="PLA58662.1"/>
    <property type="molecule type" value="Genomic_DNA"/>
</dbReference>
<evidence type="ECO:0000313" key="6">
    <source>
        <dbReference type="Proteomes" id="UP000542889"/>
    </source>
</evidence>
<evidence type="ECO:0000313" key="1">
    <source>
        <dbReference type="EMBL" id="NVO87736.1"/>
    </source>
</evidence>
<dbReference type="OrthoDB" id="2323347at2"/>
<accession>A0A0J6UYD9</accession>
<dbReference type="EMBL" id="MTJY01000024">
    <property type="protein sequence ID" value="ONN75204.1"/>
    <property type="molecule type" value="Genomic_DNA"/>
</dbReference>
<dbReference type="EMBL" id="JABXWP010000004">
    <property type="protein sequence ID" value="NVO87736.1"/>
    <property type="molecule type" value="Genomic_DNA"/>
</dbReference>
<evidence type="ECO:0000313" key="4">
    <source>
        <dbReference type="Proteomes" id="UP000189067"/>
    </source>
</evidence>
<proteinExistence type="predicted"/>
<reference evidence="3 5" key="2">
    <citation type="submission" date="2017-12" db="EMBL/GenBank/DDBJ databases">
        <title>Phylogenetic diversity of female urinary microbiome.</title>
        <authorList>
            <person name="Thomas-White K."/>
            <person name="Wolfe A.J."/>
        </authorList>
    </citation>
    <scope>NUCLEOTIDE SEQUENCE [LARGE SCALE GENOMIC DNA]</scope>
    <source>
        <strain evidence="3 5">UMB0004</strain>
    </source>
</reference>
<dbReference type="AlphaFoldDB" id="A0A0J6UYD9"/>
<protein>
    <submittedName>
        <fullName evidence="1">DUF2922 domain-containing protein</fullName>
    </submittedName>
    <submittedName>
        <fullName evidence="2">Small conserved protein</fullName>
    </submittedName>
</protein>
<accession>A0A2A5L949</accession>
<evidence type="ECO:0000313" key="5">
    <source>
        <dbReference type="Proteomes" id="UP000234212"/>
    </source>
</evidence>
<dbReference type="GeneID" id="69831555"/>
<name>A0A0J6UYD9_LACRH</name>
<evidence type="ECO:0000313" key="3">
    <source>
        <dbReference type="EMBL" id="PLA58662.1"/>
    </source>
</evidence>
<comment type="caution">
    <text evidence="1">The sequence shown here is derived from an EMBL/GenBank/DDBJ whole genome shotgun (WGS) entry which is preliminary data.</text>
</comment>
<dbReference type="InterPro" id="IPR021321">
    <property type="entry name" value="DUF2922"/>
</dbReference>
<reference evidence="1 6" key="3">
    <citation type="submission" date="2020-06" db="EMBL/GenBank/DDBJ databases">
        <title>Lactobacillus rhamnosus QC,genome.</title>
        <authorList>
            <person name="Yi H."/>
            <person name="Jin M."/>
        </authorList>
    </citation>
    <scope>NUCLEOTIDE SEQUENCE [LARGE SCALE GENOMIC DNA]</scope>
    <source>
        <strain evidence="1 6">QC</strain>
    </source>
</reference>
<evidence type="ECO:0000313" key="2">
    <source>
        <dbReference type="EMBL" id="ONN75204.1"/>
    </source>
</evidence>
<dbReference type="Pfam" id="PF11148">
    <property type="entry name" value="DUF2922"/>
    <property type="match status" value="1"/>
</dbReference>
<dbReference type="Proteomes" id="UP000189067">
    <property type="component" value="Unassembled WGS sequence"/>
</dbReference>
<dbReference type="Proteomes" id="UP000234212">
    <property type="component" value="Unassembled WGS sequence"/>
</dbReference>
<gene>
    <name evidence="2" type="ORF">BWR10_05115</name>
    <name evidence="3" type="ORF">CYJ91_03795</name>
    <name evidence="1" type="ORF">HWN39_04390</name>
</gene>
<dbReference type="Proteomes" id="UP000542889">
    <property type="component" value="Unassembled WGS sequence"/>
</dbReference>